<dbReference type="InterPro" id="IPR047313">
    <property type="entry name" value="SMN_C"/>
</dbReference>
<evidence type="ECO:0000313" key="8">
    <source>
        <dbReference type="EMBL" id="GAN01577.1"/>
    </source>
</evidence>
<feature type="region of interest" description="Disordered" evidence="6">
    <location>
        <begin position="55"/>
        <end position="86"/>
    </location>
</feature>
<dbReference type="Pfam" id="PF20635">
    <property type="entry name" value="SMN_YG-box"/>
    <property type="match status" value="1"/>
</dbReference>
<evidence type="ECO:0000256" key="4">
    <source>
        <dbReference type="ARBA" id="ARBA00023187"/>
    </source>
</evidence>
<dbReference type="InterPro" id="IPR040424">
    <property type="entry name" value="Smn1"/>
</dbReference>
<dbReference type="InterPro" id="IPR049481">
    <property type="entry name" value="SMN_G2-BD"/>
</dbReference>
<protein>
    <recommendedName>
        <fullName evidence="7">Survival Motor Neuron Gemin2-binding domain-containing protein</fullName>
    </recommendedName>
</protein>
<comment type="subcellular location">
    <subcellularLocation>
        <location evidence="1">Nucleus</location>
    </subcellularLocation>
</comment>
<dbReference type="Proteomes" id="UP000053815">
    <property type="component" value="Unassembled WGS sequence"/>
</dbReference>
<evidence type="ECO:0000256" key="6">
    <source>
        <dbReference type="SAM" id="MobiDB-lite"/>
    </source>
</evidence>
<dbReference type="STRING" id="91626.A0A0C9MEV0"/>
<keyword evidence="4" id="KW-0508">mRNA splicing</keyword>
<gene>
    <name evidence="8" type="ORF">MAM1_0009d01010</name>
</gene>
<dbReference type="GO" id="GO:0006397">
    <property type="term" value="P:mRNA processing"/>
    <property type="evidence" value="ECO:0007669"/>
    <property type="project" value="UniProtKB-KW"/>
</dbReference>
<evidence type="ECO:0000256" key="1">
    <source>
        <dbReference type="ARBA" id="ARBA00004123"/>
    </source>
</evidence>
<dbReference type="Pfam" id="PF20636">
    <property type="entry name" value="SMN_G2-BD"/>
    <property type="match status" value="1"/>
</dbReference>
<dbReference type="GO" id="GO:0008380">
    <property type="term" value="P:RNA splicing"/>
    <property type="evidence" value="ECO:0007669"/>
    <property type="project" value="UniProtKB-KW"/>
</dbReference>
<keyword evidence="9" id="KW-1185">Reference proteome</keyword>
<evidence type="ECO:0000256" key="5">
    <source>
        <dbReference type="ARBA" id="ARBA00023242"/>
    </source>
</evidence>
<dbReference type="PANTHER" id="PTHR39267">
    <property type="entry name" value="SURVIVAL MOTOR NEURON-LIKE PROTEIN 1"/>
    <property type="match status" value="1"/>
</dbReference>
<dbReference type="EMBL" id="DF836298">
    <property type="protein sequence ID" value="GAN01577.1"/>
    <property type="molecule type" value="Genomic_DNA"/>
</dbReference>
<evidence type="ECO:0000256" key="2">
    <source>
        <dbReference type="ARBA" id="ARBA00005371"/>
    </source>
</evidence>
<evidence type="ECO:0000313" key="9">
    <source>
        <dbReference type="Proteomes" id="UP000053815"/>
    </source>
</evidence>
<comment type="similarity">
    <text evidence="2">Belongs to the SMN family.</text>
</comment>
<organism evidence="8">
    <name type="scientific">Mucor ambiguus</name>
    <dbReference type="NCBI Taxonomy" id="91626"/>
    <lineage>
        <taxon>Eukaryota</taxon>
        <taxon>Fungi</taxon>
        <taxon>Fungi incertae sedis</taxon>
        <taxon>Mucoromycota</taxon>
        <taxon>Mucoromycotina</taxon>
        <taxon>Mucoromycetes</taxon>
        <taxon>Mucorales</taxon>
        <taxon>Mucorineae</taxon>
        <taxon>Mucoraceae</taxon>
        <taxon>Mucor</taxon>
    </lineage>
</organism>
<accession>A0A0C9MEV0</accession>
<reference evidence="8" key="1">
    <citation type="submission" date="2014-09" db="EMBL/GenBank/DDBJ databases">
        <title>Draft genome sequence of an oleaginous Mucoromycotina fungus Mucor ambiguus NBRC6742.</title>
        <authorList>
            <person name="Takeda I."/>
            <person name="Yamane N."/>
            <person name="Morita T."/>
            <person name="Tamano K."/>
            <person name="Machida M."/>
            <person name="Baker S."/>
            <person name="Koike H."/>
        </authorList>
    </citation>
    <scope>NUCLEOTIDE SEQUENCE</scope>
    <source>
        <strain evidence="8">NBRC 6742</strain>
    </source>
</reference>
<feature type="domain" description="Survival Motor Neuron Gemin2-binding" evidence="7">
    <location>
        <begin position="29"/>
        <end position="51"/>
    </location>
</feature>
<name>A0A0C9MEV0_9FUNG</name>
<evidence type="ECO:0000259" key="7">
    <source>
        <dbReference type="Pfam" id="PF20636"/>
    </source>
</evidence>
<dbReference type="GO" id="GO:0005634">
    <property type="term" value="C:nucleus"/>
    <property type="evidence" value="ECO:0007669"/>
    <property type="project" value="UniProtKB-SubCell"/>
</dbReference>
<evidence type="ECO:0000256" key="3">
    <source>
        <dbReference type="ARBA" id="ARBA00022664"/>
    </source>
</evidence>
<keyword evidence="5" id="KW-0539">Nucleus</keyword>
<dbReference type="AlphaFoldDB" id="A0A0C9MEV0"/>
<proteinExistence type="inferred from homology"/>
<sequence length="166" mass="18747">MSAHKLVEEEQELAIGTVIFTAGDAKQQADCWDDSELIDHWDKTVEAYRKQCLNQSEDSTTDPPYHQKRISHKTNQGHIAKSKPLPRKKILPASKPALRKSIDTAIHANDTANVAPPPSPPLPAMPSGSQNQEDLSNLMMAWYYCGYYTGLYQVRRPMIGLFETWH</sequence>
<keyword evidence="3" id="KW-0507">mRNA processing</keyword>
<dbReference type="CDD" id="cd22852">
    <property type="entry name" value="SMN_C"/>
    <property type="match status" value="1"/>
</dbReference>
<dbReference type="PANTHER" id="PTHR39267:SF1">
    <property type="entry name" value="SURVIVAL MOTOR NEURON PROTEIN"/>
    <property type="match status" value="1"/>
</dbReference>
<dbReference type="OrthoDB" id="197400at2759"/>